<evidence type="ECO:0000313" key="2">
    <source>
        <dbReference type="Proteomes" id="UP000381260"/>
    </source>
</evidence>
<evidence type="ECO:0000313" key="1">
    <source>
        <dbReference type="EMBL" id="QGH64311.1"/>
    </source>
</evidence>
<proteinExistence type="predicted"/>
<organism evidence="1 2">
    <name type="scientific">Serratia proteamaculans</name>
    <dbReference type="NCBI Taxonomy" id="28151"/>
    <lineage>
        <taxon>Bacteria</taxon>
        <taxon>Pseudomonadati</taxon>
        <taxon>Pseudomonadota</taxon>
        <taxon>Gammaproteobacteria</taxon>
        <taxon>Enterobacterales</taxon>
        <taxon>Yersiniaceae</taxon>
        <taxon>Serratia</taxon>
    </lineage>
</organism>
<sequence length="132" mass="14884">MMNTSTLLRALANGVNPDTGELLKPASMASSPEAIRLLFALAEEFQSETERQKKTKLTPEERRQKNIFEGRPAKSYFPWDEEEKQRLQESHAAGMTLEIMSSEFERSTWGIAVQLQKMGLITEEQAAGLPRA</sequence>
<dbReference type="Proteomes" id="UP000381260">
    <property type="component" value="Chromosome"/>
</dbReference>
<dbReference type="EMBL" id="CP045913">
    <property type="protein sequence ID" value="QGH64311.1"/>
    <property type="molecule type" value="Genomic_DNA"/>
</dbReference>
<reference evidence="1 2" key="1">
    <citation type="submission" date="2019-11" db="EMBL/GenBank/DDBJ databases">
        <title>The Phosphoenolpyruvate Phosphotransferase System Regulates Serratia proteamaculans 336X Biofilm Formation and Wheat Roots colonization.</title>
        <authorList>
            <person name="Liu F."/>
        </authorList>
    </citation>
    <scope>NUCLEOTIDE SEQUENCE [LARGE SCALE GENOMIC DNA]</scope>
    <source>
        <strain evidence="1 2">336X</strain>
    </source>
</reference>
<dbReference type="OMA" id="EFERTTW"/>
<name>A0A5Q2VLA0_SERPR</name>
<gene>
    <name evidence="1" type="ORF">GHV41_10675</name>
</gene>
<protein>
    <submittedName>
        <fullName evidence="1">Uncharacterized protein</fullName>
    </submittedName>
</protein>
<dbReference type="AlphaFoldDB" id="A0A5Q2VLA0"/>
<accession>A0A5Q2VLA0</accession>